<evidence type="ECO:0000313" key="2">
    <source>
        <dbReference type="EMBL" id="GFR70716.1"/>
    </source>
</evidence>
<evidence type="ECO:0000313" key="3">
    <source>
        <dbReference type="Proteomes" id="UP000762676"/>
    </source>
</evidence>
<accession>A0AAV4FEA8</accession>
<reference evidence="2 3" key="1">
    <citation type="journal article" date="2021" name="Elife">
        <title>Chloroplast acquisition without the gene transfer in kleptoplastic sea slugs, Plakobranchus ocellatus.</title>
        <authorList>
            <person name="Maeda T."/>
            <person name="Takahashi S."/>
            <person name="Yoshida T."/>
            <person name="Shimamura S."/>
            <person name="Takaki Y."/>
            <person name="Nagai Y."/>
            <person name="Toyoda A."/>
            <person name="Suzuki Y."/>
            <person name="Arimoto A."/>
            <person name="Ishii H."/>
            <person name="Satoh N."/>
            <person name="Nishiyama T."/>
            <person name="Hasebe M."/>
            <person name="Maruyama T."/>
            <person name="Minagawa J."/>
            <person name="Obokata J."/>
            <person name="Shigenobu S."/>
        </authorList>
    </citation>
    <scope>NUCLEOTIDE SEQUENCE [LARGE SCALE GENOMIC DNA]</scope>
</reference>
<evidence type="ECO:0000256" key="1">
    <source>
        <dbReference type="SAM" id="MobiDB-lite"/>
    </source>
</evidence>
<name>A0AAV4FEA8_9GAST</name>
<gene>
    <name evidence="2" type="ORF">ElyMa_000335600</name>
</gene>
<comment type="caution">
    <text evidence="2">The sequence shown here is derived from an EMBL/GenBank/DDBJ whole genome shotgun (WGS) entry which is preliminary data.</text>
</comment>
<organism evidence="2 3">
    <name type="scientific">Elysia marginata</name>
    <dbReference type="NCBI Taxonomy" id="1093978"/>
    <lineage>
        <taxon>Eukaryota</taxon>
        <taxon>Metazoa</taxon>
        <taxon>Spiralia</taxon>
        <taxon>Lophotrochozoa</taxon>
        <taxon>Mollusca</taxon>
        <taxon>Gastropoda</taxon>
        <taxon>Heterobranchia</taxon>
        <taxon>Euthyneura</taxon>
        <taxon>Panpulmonata</taxon>
        <taxon>Sacoglossa</taxon>
        <taxon>Placobranchoidea</taxon>
        <taxon>Plakobranchidae</taxon>
        <taxon>Elysia</taxon>
    </lineage>
</organism>
<feature type="compositionally biased region" description="Basic and acidic residues" evidence="1">
    <location>
        <begin position="66"/>
        <end position="79"/>
    </location>
</feature>
<dbReference type="Proteomes" id="UP000762676">
    <property type="component" value="Unassembled WGS sequence"/>
</dbReference>
<keyword evidence="3" id="KW-1185">Reference proteome</keyword>
<dbReference type="EMBL" id="BMAT01000665">
    <property type="protein sequence ID" value="GFR70716.1"/>
    <property type="molecule type" value="Genomic_DNA"/>
</dbReference>
<proteinExistence type="predicted"/>
<sequence length="88" mass="9967">MYGHKESLIVDTVKGKKDKRHPRNNLPDVIDYPADFQQQAMELTRPLLLELDLLPVKQHLSWMERAASERSQGVRDNKSKQSSGAGPA</sequence>
<protein>
    <submittedName>
        <fullName evidence="2">Uncharacterized protein</fullName>
    </submittedName>
</protein>
<dbReference type="AlphaFoldDB" id="A0AAV4FEA8"/>
<feature type="region of interest" description="Disordered" evidence="1">
    <location>
        <begin position="66"/>
        <end position="88"/>
    </location>
</feature>
<feature type="region of interest" description="Disordered" evidence="1">
    <location>
        <begin position="1"/>
        <end position="30"/>
    </location>
</feature>